<dbReference type="InterPro" id="IPR026838">
    <property type="entry name" value="YheC/D"/>
</dbReference>
<dbReference type="Proteomes" id="UP000245202">
    <property type="component" value="Unassembled WGS sequence"/>
</dbReference>
<protein>
    <recommendedName>
        <fullName evidence="3">YheC/YheD family protein</fullName>
    </recommendedName>
</protein>
<dbReference type="Pfam" id="PF14398">
    <property type="entry name" value="ATPgrasp_YheCD"/>
    <property type="match status" value="1"/>
</dbReference>
<gene>
    <name evidence="1" type="ORF">PAT3040_04667</name>
</gene>
<dbReference type="RefSeq" id="WP_373271301.1">
    <property type="nucleotide sequence ID" value="NZ_BDQX01000281.1"/>
</dbReference>
<dbReference type="EMBL" id="BDQX01000281">
    <property type="protein sequence ID" value="GBG09984.1"/>
    <property type="molecule type" value="Genomic_DNA"/>
</dbReference>
<keyword evidence="2" id="KW-1185">Reference proteome</keyword>
<reference evidence="1 2" key="1">
    <citation type="submission" date="2017-08" db="EMBL/GenBank/DDBJ databases">
        <title>Substantial Increase in Enzyme Production by Combined Drug-Resistance Mutations in Paenibacillus agaridevorans.</title>
        <authorList>
            <person name="Tanaka Y."/>
            <person name="Funane K."/>
            <person name="Hosaka T."/>
            <person name="Shiwa Y."/>
            <person name="Fujita N."/>
            <person name="Miyazaki T."/>
            <person name="Yoshikawa H."/>
            <person name="Murakami K."/>
            <person name="Kasahara K."/>
            <person name="Inaoka T."/>
            <person name="Hiraga Y."/>
            <person name="Ochi K."/>
        </authorList>
    </citation>
    <scope>NUCLEOTIDE SEQUENCE [LARGE SCALE GENOMIC DNA]</scope>
    <source>
        <strain evidence="1 2">T-3040</strain>
    </source>
</reference>
<name>A0A2R5F2G9_9BACL</name>
<dbReference type="AlphaFoldDB" id="A0A2R5F2G9"/>
<proteinExistence type="predicted"/>
<evidence type="ECO:0008006" key="3">
    <source>
        <dbReference type="Google" id="ProtNLM"/>
    </source>
</evidence>
<evidence type="ECO:0000313" key="2">
    <source>
        <dbReference type="Proteomes" id="UP000245202"/>
    </source>
</evidence>
<evidence type="ECO:0000313" key="1">
    <source>
        <dbReference type="EMBL" id="GBG09984.1"/>
    </source>
</evidence>
<comment type="caution">
    <text evidence="1">The sequence shown here is derived from an EMBL/GenBank/DDBJ whole genome shotgun (WGS) entry which is preliminary data.</text>
</comment>
<organism evidence="1 2">
    <name type="scientific">Paenibacillus agaridevorans</name>
    <dbReference type="NCBI Taxonomy" id="171404"/>
    <lineage>
        <taxon>Bacteria</taxon>
        <taxon>Bacillati</taxon>
        <taxon>Bacillota</taxon>
        <taxon>Bacilli</taxon>
        <taxon>Bacillales</taxon>
        <taxon>Paenibacillaceae</taxon>
        <taxon>Paenibacillus</taxon>
    </lineage>
</organism>
<dbReference type="SUPFAM" id="SSF56059">
    <property type="entry name" value="Glutathione synthetase ATP-binding domain-like"/>
    <property type="match status" value="1"/>
</dbReference>
<accession>A0A2R5F2G9</accession>
<sequence length="225" mass="24996">MMIHNHGGRQLASKWAKTEALLAEPSLVQHIPPTRKYSPYALMSMLQQHGMVVVKPIVGSGGGGVIKVTRDLGGFTHTYRDRTQRFQTFDGLVHALGSRTGKRSYLIQKGIQLATVNGRPIDYRVKYVKTRSGWEYRSLVGRIARRGLFVTNLSQGGDMVTAGQGIRASLGASQVKGKKAKMRALTVMSTRVLERKYPGIGQLGFDYGIDRNGKIWIFEVNTRPH</sequence>
<dbReference type="Gene3D" id="3.30.470.20">
    <property type="entry name" value="ATP-grasp fold, B domain"/>
    <property type="match status" value="1"/>
</dbReference>